<comment type="similarity">
    <text evidence="1 7">Belongs to the CcmH/CycL/Ccl2/NrfF family.</text>
</comment>
<evidence type="ECO:0000256" key="3">
    <source>
        <dbReference type="ARBA" id="ARBA00022723"/>
    </source>
</evidence>
<keyword evidence="3 7" id="KW-0479">Metal-binding</keyword>
<keyword evidence="7" id="KW-0472">Membrane</keyword>
<evidence type="ECO:0000256" key="2">
    <source>
        <dbReference type="ARBA" id="ARBA00022617"/>
    </source>
</evidence>
<dbReference type="PANTHER" id="PTHR47870:SF1">
    <property type="entry name" value="CYTOCHROME C-TYPE BIOGENESIS PROTEIN CCMH"/>
    <property type="match status" value="1"/>
</dbReference>
<evidence type="ECO:0000256" key="4">
    <source>
        <dbReference type="ARBA" id="ARBA00022729"/>
    </source>
</evidence>
<dbReference type="EMBL" id="NSKD01000002">
    <property type="protein sequence ID" value="PAU81377.1"/>
    <property type="molecule type" value="Genomic_DNA"/>
</dbReference>
<dbReference type="GO" id="GO:0046872">
    <property type="term" value="F:metal ion binding"/>
    <property type="evidence" value="ECO:0007669"/>
    <property type="project" value="UniProtKB-KW"/>
</dbReference>
<dbReference type="Pfam" id="PF03918">
    <property type="entry name" value="CcmH"/>
    <property type="match status" value="1"/>
</dbReference>
<dbReference type="InterPro" id="IPR038297">
    <property type="entry name" value="CcmH/CycL/NrfF/Ccl2_sf"/>
</dbReference>
<dbReference type="InterPro" id="IPR051263">
    <property type="entry name" value="C-type_cytochrome_biogenesis"/>
</dbReference>
<keyword evidence="7" id="KW-0812">Transmembrane</keyword>
<evidence type="ECO:0000259" key="9">
    <source>
        <dbReference type="Pfam" id="PF03918"/>
    </source>
</evidence>
<keyword evidence="4 7" id="KW-0732">Signal</keyword>
<feature type="domain" description="CcmH/CycL/Ccl2/NrfF N-terminal" evidence="9">
    <location>
        <begin position="12"/>
        <end position="153"/>
    </location>
</feature>
<comment type="caution">
    <text evidence="10">The sequence shown here is derived from an EMBL/GenBank/DDBJ whole genome shotgun (WGS) entry which is preliminary data.</text>
</comment>
<organism evidence="10 11">
    <name type="scientific">Halovibrio salipaludis</name>
    <dbReference type="NCBI Taxonomy" id="2032626"/>
    <lineage>
        <taxon>Bacteria</taxon>
        <taxon>Pseudomonadati</taxon>
        <taxon>Pseudomonadota</taxon>
        <taxon>Gammaproteobacteria</taxon>
        <taxon>Oceanospirillales</taxon>
        <taxon>Halomonadaceae</taxon>
        <taxon>Halovibrio</taxon>
    </lineage>
</organism>
<evidence type="ECO:0000256" key="5">
    <source>
        <dbReference type="ARBA" id="ARBA00022748"/>
    </source>
</evidence>
<keyword evidence="11" id="KW-1185">Reference proteome</keyword>
<dbReference type="GO" id="GO:0017004">
    <property type="term" value="P:cytochrome complex assembly"/>
    <property type="evidence" value="ECO:0007669"/>
    <property type="project" value="UniProtKB-KW"/>
</dbReference>
<feature type="transmembrane region" description="Helical" evidence="7">
    <location>
        <begin position="107"/>
        <end position="129"/>
    </location>
</feature>
<evidence type="ECO:0000313" key="10">
    <source>
        <dbReference type="EMBL" id="PAU81377.1"/>
    </source>
</evidence>
<dbReference type="Gene3D" id="1.10.8.640">
    <property type="entry name" value="Cytochrome C biogenesis protein"/>
    <property type="match status" value="1"/>
</dbReference>
<name>A0A2A2F9M4_9GAMM</name>
<comment type="function">
    <text evidence="7">Possible subunit of a heme lyase.</text>
</comment>
<dbReference type="CDD" id="cd16378">
    <property type="entry name" value="CcmH_N"/>
    <property type="match status" value="1"/>
</dbReference>
<feature type="region of interest" description="Disordered" evidence="8">
    <location>
        <begin position="138"/>
        <end position="157"/>
    </location>
</feature>
<dbReference type="AlphaFoldDB" id="A0A2A2F9M4"/>
<protein>
    <recommendedName>
        <fullName evidence="7">Cytochrome c-type biogenesis protein</fullName>
    </recommendedName>
</protein>
<dbReference type="Proteomes" id="UP000218896">
    <property type="component" value="Unassembled WGS sequence"/>
</dbReference>
<gene>
    <name evidence="10" type="ORF">CK501_07485</name>
</gene>
<keyword evidence="5" id="KW-0201">Cytochrome c-type biogenesis</keyword>
<evidence type="ECO:0000256" key="1">
    <source>
        <dbReference type="ARBA" id="ARBA00010342"/>
    </source>
</evidence>
<feature type="chain" id="PRO_5011820606" description="Cytochrome c-type biogenesis protein" evidence="7">
    <location>
        <begin position="27"/>
        <end position="157"/>
    </location>
</feature>
<dbReference type="RefSeq" id="WP_095617099.1">
    <property type="nucleotide sequence ID" value="NZ_NSKD01000002.1"/>
</dbReference>
<reference evidence="10 11" key="1">
    <citation type="submission" date="2017-08" db="EMBL/GenBank/DDBJ databases">
        <title>Halovibrio sewagensis sp. nov., isolated from wastewater of high salinity.</title>
        <authorList>
            <person name="Dong X."/>
            <person name="Zhang G."/>
        </authorList>
    </citation>
    <scope>NUCLEOTIDE SEQUENCE [LARGE SCALE GENOMIC DNA]</scope>
    <source>
        <strain evidence="10 11">YL5-2</strain>
    </source>
</reference>
<dbReference type="PANTHER" id="PTHR47870">
    <property type="entry name" value="CYTOCHROME C-TYPE BIOGENESIS PROTEIN CCMH"/>
    <property type="match status" value="1"/>
</dbReference>
<proteinExistence type="inferred from homology"/>
<dbReference type="FunFam" id="1.10.8.640:FF:000001">
    <property type="entry name" value="Cytochrome c-type biogenesis protein"/>
    <property type="match status" value="1"/>
</dbReference>
<sequence>MNAIVKTAEAVLVLLAVALFAMPATAQERFEDPQLRERFSELTRELRCPKCQNESIAESGAPISADMRERVRKMMREGATDEEIRQAMVDRFGSFVSYRPVFAPHTWALWIGPFVVLVIGVGVVLALVARNRARRELDSTPLSEEERRRAEQWLRDE</sequence>
<evidence type="ECO:0000256" key="8">
    <source>
        <dbReference type="SAM" id="MobiDB-lite"/>
    </source>
</evidence>
<evidence type="ECO:0000256" key="6">
    <source>
        <dbReference type="ARBA" id="ARBA00023004"/>
    </source>
</evidence>
<dbReference type="OrthoDB" id="9804975at2"/>
<keyword evidence="7" id="KW-1133">Transmembrane helix</keyword>
<accession>A0A2A2F9M4</accession>
<feature type="signal peptide" evidence="7">
    <location>
        <begin position="1"/>
        <end position="26"/>
    </location>
</feature>
<keyword evidence="2 7" id="KW-0349">Heme</keyword>
<evidence type="ECO:0000313" key="11">
    <source>
        <dbReference type="Proteomes" id="UP000218896"/>
    </source>
</evidence>
<dbReference type="InterPro" id="IPR005616">
    <property type="entry name" value="CcmH/CycL/Ccl2/NrfF_N"/>
</dbReference>
<keyword evidence="6 7" id="KW-0408">Iron</keyword>
<dbReference type="GO" id="GO:0005886">
    <property type="term" value="C:plasma membrane"/>
    <property type="evidence" value="ECO:0007669"/>
    <property type="project" value="TreeGrafter"/>
</dbReference>
<evidence type="ECO:0000256" key="7">
    <source>
        <dbReference type="RuleBase" id="RU364112"/>
    </source>
</evidence>